<comment type="caution">
    <text evidence="1">The sequence shown here is derived from an EMBL/GenBank/DDBJ whole genome shotgun (WGS) entry which is preliminary data.</text>
</comment>
<name>A0A2W1N8Z0_PAEXE</name>
<proteinExistence type="predicted"/>
<dbReference type="Proteomes" id="UP000214746">
    <property type="component" value="Unassembled WGS sequence"/>
</dbReference>
<organism evidence="1 2">
    <name type="scientific">Paenibacillus xerothermodurans</name>
    <dbReference type="NCBI Taxonomy" id="1977292"/>
    <lineage>
        <taxon>Bacteria</taxon>
        <taxon>Bacillati</taxon>
        <taxon>Bacillota</taxon>
        <taxon>Bacilli</taxon>
        <taxon>Bacillales</taxon>
        <taxon>Paenibacillaceae</taxon>
        <taxon>Paenibacillus</taxon>
    </lineage>
</organism>
<protein>
    <submittedName>
        <fullName evidence="1">Uncharacterized protein</fullName>
    </submittedName>
</protein>
<keyword evidence="2" id="KW-1185">Reference proteome</keyword>
<dbReference type="EMBL" id="NHRJ02000004">
    <property type="protein sequence ID" value="PZE21099.1"/>
    <property type="molecule type" value="Genomic_DNA"/>
</dbReference>
<dbReference type="AlphaFoldDB" id="A0A2W1N8Z0"/>
<dbReference type="RefSeq" id="WP_089199955.1">
    <property type="nucleotide sequence ID" value="NZ_NHRJ02000004.1"/>
</dbReference>
<reference evidence="1" key="1">
    <citation type="submission" date="2018-06" db="EMBL/GenBank/DDBJ databases">
        <title>Paenibacillus xerothermodurans sp. nov. an extremely dry heat resistant spore forming bacterium isolated from the soil of Cape Canaveral, Florida.</title>
        <authorList>
            <person name="Seuylemezian A."/>
            <person name="Kaur N."/>
            <person name="Patil P."/>
            <person name="Patil P."/>
            <person name="Mayilraj S."/>
            <person name="Vaishampayan P."/>
        </authorList>
    </citation>
    <scope>NUCLEOTIDE SEQUENCE [LARGE SCALE GENOMIC DNA]</scope>
    <source>
        <strain evidence="1">ATCC 27380</strain>
    </source>
</reference>
<evidence type="ECO:0000313" key="1">
    <source>
        <dbReference type="EMBL" id="PZE21099.1"/>
    </source>
</evidence>
<evidence type="ECO:0000313" key="2">
    <source>
        <dbReference type="Proteomes" id="UP000214746"/>
    </source>
</evidence>
<sequence length="92" mass="10317">MDWKICDVLKDLSERCGFHLLLAFKQGDCRGATTSSIDWLTCAKREARDSRTQTYGYAMFAVLRGPDARFFATRGDGQLIHVPASNADKKTN</sequence>
<gene>
    <name evidence="1" type="ORF">CBW46_010510</name>
</gene>
<accession>A0A2W1N8Z0</accession>